<feature type="transmembrane region" description="Helical" evidence="6">
    <location>
        <begin position="229"/>
        <end position="249"/>
    </location>
</feature>
<dbReference type="InterPro" id="IPR005828">
    <property type="entry name" value="MFS_sugar_transport-like"/>
</dbReference>
<evidence type="ECO:0000256" key="1">
    <source>
        <dbReference type="ARBA" id="ARBA00004141"/>
    </source>
</evidence>
<feature type="transmembrane region" description="Helical" evidence="6">
    <location>
        <begin position="137"/>
        <end position="158"/>
    </location>
</feature>
<evidence type="ECO:0000313" key="8">
    <source>
        <dbReference type="EMBL" id="JAT18086.1"/>
    </source>
</evidence>
<dbReference type="PROSITE" id="PS50850">
    <property type="entry name" value="MFS"/>
    <property type="match status" value="1"/>
</dbReference>
<proteinExistence type="predicted"/>
<keyword evidence="4 6" id="KW-0472">Membrane</keyword>
<evidence type="ECO:0000256" key="2">
    <source>
        <dbReference type="ARBA" id="ARBA00022692"/>
    </source>
</evidence>
<dbReference type="InterPro" id="IPR036259">
    <property type="entry name" value="MFS_trans_sf"/>
</dbReference>
<feature type="region of interest" description="Disordered" evidence="5">
    <location>
        <begin position="535"/>
        <end position="557"/>
    </location>
</feature>
<feature type="transmembrane region" description="Helical" evidence="6">
    <location>
        <begin position="18"/>
        <end position="36"/>
    </location>
</feature>
<feature type="transmembrane region" description="Helical" evidence="6">
    <location>
        <begin position="437"/>
        <end position="460"/>
    </location>
</feature>
<dbReference type="InterPro" id="IPR020846">
    <property type="entry name" value="MFS_dom"/>
</dbReference>
<feature type="transmembrane region" description="Helical" evidence="6">
    <location>
        <begin position="255"/>
        <end position="274"/>
    </location>
</feature>
<feature type="transmembrane region" description="Helical" evidence="6">
    <location>
        <begin position="497"/>
        <end position="516"/>
    </location>
</feature>
<dbReference type="AlphaFoldDB" id="A0A1B6L366"/>
<keyword evidence="3 6" id="KW-1133">Transmembrane helix</keyword>
<accession>A0A1B6L366</accession>
<feature type="domain" description="Major facilitator superfamily (MFS) profile" evidence="7">
    <location>
        <begin position="100"/>
        <end position="523"/>
    </location>
</feature>
<evidence type="ECO:0000256" key="3">
    <source>
        <dbReference type="ARBA" id="ARBA00022989"/>
    </source>
</evidence>
<organism evidence="8">
    <name type="scientific">Graphocephala atropunctata</name>
    <dbReference type="NCBI Taxonomy" id="36148"/>
    <lineage>
        <taxon>Eukaryota</taxon>
        <taxon>Metazoa</taxon>
        <taxon>Ecdysozoa</taxon>
        <taxon>Arthropoda</taxon>
        <taxon>Hexapoda</taxon>
        <taxon>Insecta</taxon>
        <taxon>Pterygota</taxon>
        <taxon>Neoptera</taxon>
        <taxon>Paraneoptera</taxon>
        <taxon>Hemiptera</taxon>
        <taxon>Auchenorrhyncha</taxon>
        <taxon>Membracoidea</taxon>
        <taxon>Cicadellidae</taxon>
        <taxon>Cicadellinae</taxon>
        <taxon>Cicadellini</taxon>
        <taxon>Graphocephala</taxon>
    </lineage>
</organism>
<protein>
    <recommendedName>
        <fullName evidence="7">Major facilitator superfamily (MFS) profile domain-containing protein</fullName>
    </recommendedName>
</protein>
<feature type="transmembrane region" description="Helical" evidence="6">
    <location>
        <begin position="170"/>
        <end position="187"/>
    </location>
</feature>
<dbReference type="InterPro" id="IPR005829">
    <property type="entry name" value="Sugar_transporter_CS"/>
</dbReference>
<evidence type="ECO:0000256" key="4">
    <source>
        <dbReference type="ARBA" id="ARBA00023136"/>
    </source>
</evidence>
<comment type="subcellular location">
    <subcellularLocation>
        <location evidence="1">Membrane</location>
        <topology evidence="1">Multi-pass membrane protein</topology>
    </subcellularLocation>
</comment>
<dbReference type="PANTHER" id="PTHR24064">
    <property type="entry name" value="SOLUTE CARRIER FAMILY 22 MEMBER"/>
    <property type="match status" value="1"/>
</dbReference>
<feature type="transmembrane region" description="Helical" evidence="6">
    <location>
        <begin position="414"/>
        <end position="431"/>
    </location>
</feature>
<dbReference type="GO" id="GO:0016020">
    <property type="term" value="C:membrane"/>
    <property type="evidence" value="ECO:0007669"/>
    <property type="project" value="UniProtKB-SubCell"/>
</dbReference>
<reference evidence="8" key="1">
    <citation type="submission" date="2015-11" db="EMBL/GenBank/DDBJ databases">
        <title>De novo transcriptome assembly of four potential Pierce s Disease insect vectors from Arizona vineyards.</title>
        <authorList>
            <person name="Tassone E.E."/>
        </authorList>
    </citation>
    <scope>NUCLEOTIDE SEQUENCE</scope>
</reference>
<gene>
    <name evidence="8" type="ORF">g.21691</name>
</gene>
<name>A0A1B6L366_9HEMI</name>
<keyword evidence="2 6" id="KW-0812">Transmembrane</keyword>
<dbReference type="SUPFAM" id="SSF103473">
    <property type="entry name" value="MFS general substrate transporter"/>
    <property type="match status" value="1"/>
</dbReference>
<feature type="transmembrane region" description="Helical" evidence="6">
    <location>
        <begin position="348"/>
        <end position="369"/>
    </location>
</feature>
<dbReference type="Gene3D" id="1.20.1250.20">
    <property type="entry name" value="MFS general substrate transporter like domains"/>
    <property type="match status" value="1"/>
</dbReference>
<sequence>MDLDTMLKELGQFGKFQVVYFTLLLFPVLLCGFQSTEYIFTTMNIPHRCRVPECEDTNGPFQFSPGWLDNAVPLSRDHQPDNCLRYLPRSNGTHGVDPVCSADLFNLNVTQRCDDWVFVESARSIAHDFKILCPEDFWKLTLLGSFSVITSFVGLPLVGLISDRLGRKTVMVYGAVFVSGLGIIRSFSVSYEMLASLEILNGLFTCAIFGPAFLLGLETLSPSKRLLGSMLVNMYFAVGEVVLGCFMWFVQDWRILLRSFYIPMLAVASLHWLLPESVRWLYIRRRFDDVEAIFSKIAKVNKTEDNLPNVITDLRAPKSIDKELCGVGQDGEPSKSLRLMVVFKSKVIMWRLFVCALCWVASLFTYYGISQNATYLEGGNRYLSFMLLSLVEVPAYIASLWIPDWPFFGRRGTNAWSFFIGGIACLALLFIPPGYQWMNLLLFLVAKFTSTLTITVIYLYTAEVFPTEVRHSLLSTCSMFGRIGSILSQQIRLVEMFINPNLVFGVISVIGGLLALTCPETLGTKLPDTIQEAEAIGSDRSRSSRAAVHPTDSKQKQ</sequence>
<feature type="transmembrane region" description="Helical" evidence="6">
    <location>
        <begin position="381"/>
        <end position="402"/>
    </location>
</feature>
<evidence type="ECO:0000256" key="6">
    <source>
        <dbReference type="SAM" id="Phobius"/>
    </source>
</evidence>
<dbReference type="EMBL" id="GEBQ01021891">
    <property type="protein sequence ID" value="JAT18086.1"/>
    <property type="molecule type" value="Transcribed_RNA"/>
</dbReference>
<dbReference type="GO" id="GO:0022857">
    <property type="term" value="F:transmembrane transporter activity"/>
    <property type="evidence" value="ECO:0007669"/>
    <property type="project" value="InterPro"/>
</dbReference>
<evidence type="ECO:0000256" key="5">
    <source>
        <dbReference type="SAM" id="MobiDB-lite"/>
    </source>
</evidence>
<evidence type="ECO:0000259" key="7">
    <source>
        <dbReference type="PROSITE" id="PS50850"/>
    </source>
</evidence>
<feature type="transmembrane region" description="Helical" evidence="6">
    <location>
        <begin position="199"/>
        <end position="217"/>
    </location>
</feature>
<dbReference type="Pfam" id="PF00083">
    <property type="entry name" value="Sugar_tr"/>
    <property type="match status" value="1"/>
</dbReference>
<dbReference type="PROSITE" id="PS00216">
    <property type="entry name" value="SUGAR_TRANSPORT_1"/>
    <property type="match status" value="1"/>
</dbReference>